<dbReference type="EMBL" id="KR262148">
    <property type="protein sequence ID" value="AKS10654.1"/>
    <property type="molecule type" value="Genomic_DNA"/>
</dbReference>
<reference evidence="1 2" key="1">
    <citation type="journal article" date="2015" name="PeerJ">
        <title>Klebsiella pneumoniae subsp. pneumoniae-bacteriophage combination from the caecal effluent of a healthy woman.</title>
        <authorList>
            <person name="Hoyles L."/>
            <person name="Murphy J."/>
            <person name="Neve H."/>
            <person name="Heller K.J."/>
            <person name="Turton J.F."/>
            <person name="Mahony J."/>
            <person name="Sanderson J.D."/>
            <person name="Hudspith B."/>
            <person name="Gibson G.R."/>
            <person name="McCartney A.L."/>
            <person name="van Sinderen D."/>
        </authorList>
    </citation>
    <scope>NUCLEOTIDE SEQUENCE [LARGE SCALE GENOMIC DNA]</scope>
</reference>
<keyword evidence="2" id="KW-1185">Reference proteome</keyword>
<protein>
    <submittedName>
        <fullName evidence="1">Uncharacterized protein</fullName>
    </submittedName>
</protein>
<name>A0A0K0VLC5_9CAUD</name>
<dbReference type="OrthoDB" id="22845at10239"/>
<accession>A0A0K0VLC5</accession>
<proteinExistence type="predicted"/>
<dbReference type="RefSeq" id="YP_009195355.1">
    <property type="nucleotide sequence ID" value="NC_028760.1"/>
</dbReference>
<evidence type="ECO:0000313" key="1">
    <source>
        <dbReference type="EMBL" id="AKS10654.1"/>
    </source>
</evidence>
<gene>
    <name evidence="1" type="ORF">KLPN1_15</name>
</gene>
<sequence>MSIAYPTKDKSFLGLAVVEIVNPDVTNSPDEPTLAQWAGFKEGDRLTVECYSDGEKWAQVGRYYHTEEFGQVIPTDWFELNEGEYKVIEE</sequence>
<dbReference type="KEGG" id="vg:26622640"/>
<dbReference type="GeneID" id="26622640"/>
<dbReference type="Proteomes" id="UP000202730">
    <property type="component" value="Segment"/>
</dbReference>
<organism evidence="1 2">
    <name type="scientific">Klebsiella phage KLPN1</name>
    <dbReference type="NCBI Taxonomy" id="1647408"/>
    <lineage>
        <taxon>Viruses</taxon>
        <taxon>Duplodnaviria</taxon>
        <taxon>Heunggongvirae</taxon>
        <taxon>Uroviricota</taxon>
        <taxon>Caudoviricetes</taxon>
        <taxon>Drexlerviridae</taxon>
        <taxon>Webervirus</taxon>
        <taxon>Webervirus KLPN1</taxon>
    </lineage>
</organism>
<evidence type="ECO:0000313" key="2">
    <source>
        <dbReference type="Proteomes" id="UP000202730"/>
    </source>
</evidence>